<dbReference type="EMBL" id="LN901760">
    <property type="protein sequence ID" value="CDS36866.1"/>
    <property type="molecule type" value="Genomic_DNA"/>
</dbReference>
<sequence>MVSLDVNKSLEPPPPAPIVRVMDSKEDPGREAGPPPATCTNTLTGSIMATTTNTKLDKMNTLGDIEPSTRRAV</sequence>
<evidence type="ECO:0000313" key="2">
    <source>
        <dbReference type="EMBL" id="CDS36866.1"/>
    </source>
</evidence>
<keyword evidence="3" id="KW-1185">Reference proteome</keyword>
<organism evidence="2 3">
    <name type="scientific">Echinococcus multilocularis</name>
    <name type="common">Fox tapeworm</name>
    <dbReference type="NCBI Taxonomy" id="6211"/>
    <lineage>
        <taxon>Eukaryota</taxon>
        <taxon>Metazoa</taxon>
        <taxon>Spiralia</taxon>
        <taxon>Lophotrochozoa</taxon>
        <taxon>Platyhelminthes</taxon>
        <taxon>Cestoda</taxon>
        <taxon>Eucestoda</taxon>
        <taxon>Cyclophyllidea</taxon>
        <taxon>Taeniidae</taxon>
        <taxon>Echinococcus</taxon>
    </lineage>
</organism>
<reference evidence="2" key="1">
    <citation type="journal article" date="2013" name="Nature">
        <title>The genomes of four tapeworm species reveal adaptations to parasitism.</title>
        <authorList>
            <person name="Tsai I.J."/>
            <person name="Zarowiecki M."/>
            <person name="Holroyd N."/>
            <person name="Garciarrubio A."/>
            <person name="Sanchez-Flores A."/>
            <person name="Brooks K.L."/>
            <person name="Tracey A."/>
            <person name="Bobes R.J."/>
            <person name="Fragoso G."/>
            <person name="Sciutto E."/>
            <person name="Aslett M."/>
            <person name="Beasley H."/>
            <person name="Bennett H.M."/>
            <person name="Cai J."/>
            <person name="Camicia F."/>
            <person name="Clark R."/>
            <person name="Cucher M."/>
            <person name="De Silva N."/>
            <person name="Day T.A."/>
            <person name="Deplazes P."/>
            <person name="Estrada K."/>
            <person name="Fernandez C."/>
            <person name="Holland P.W."/>
            <person name="Hou J."/>
            <person name="Hu S."/>
            <person name="Huckvale T."/>
            <person name="Hung S.S."/>
            <person name="Kamenetzky L."/>
            <person name="Keane J.A."/>
            <person name="Kiss F."/>
            <person name="Koziol U."/>
            <person name="Lambert O."/>
            <person name="Liu K."/>
            <person name="Luo X."/>
            <person name="Luo Y."/>
            <person name="Macchiaroli N."/>
            <person name="Nichol S."/>
            <person name="Paps J."/>
            <person name="Parkinson J."/>
            <person name="Pouchkina-Stantcheva N."/>
            <person name="Riddiford N."/>
            <person name="Rosenzvit M."/>
            <person name="Salinas G."/>
            <person name="Wasmuth J.D."/>
            <person name="Zamanian M."/>
            <person name="Zheng Y."/>
            <person name="Cai X."/>
            <person name="Soberon X."/>
            <person name="Olson P.D."/>
            <person name="Laclette J.P."/>
            <person name="Brehm K."/>
            <person name="Berriman M."/>
            <person name="Garciarrubio A."/>
            <person name="Bobes R.J."/>
            <person name="Fragoso G."/>
            <person name="Sanchez-Flores A."/>
            <person name="Estrada K."/>
            <person name="Cevallos M.A."/>
            <person name="Morett E."/>
            <person name="Gonzalez V."/>
            <person name="Portillo T."/>
            <person name="Ochoa-Leyva A."/>
            <person name="Jose M.V."/>
            <person name="Sciutto E."/>
            <person name="Landa A."/>
            <person name="Jimenez L."/>
            <person name="Valdes V."/>
            <person name="Carrero J.C."/>
            <person name="Larralde C."/>
            <person name="Morales-Montor J."/>
            <person name="Limon-Lason J."/>
            <person name="Soberon X."/>
            <person name="Laclette J.P."/>
        </authorList>
    </citation>
    <scope>NUCLEOTIDE SEQUENCE [LARGE SCALE GENOMIC DNA]</scope>
</reference>
<gene>
    <name evidence="2" type="ORF">EmuJ_000408600</name>
</gene>
<reference evidence="2" key="2">
    <citation type="submission" date="2015-11" db="EMBL/GenBank/DDBJ databases">
        <authorList>
            <person name="Zhang Y."/>
            <person name="Guo Z."/>
        </authorList>
    </citation>
    <scope>NUCLEOTIDE SEQUENCE</scope>
</reference>
<proteinExistence type="predicted"/>
<accession>A0A068Y3W4</accession>
<protein>
    <submittedName>
        <fullName evidence="2">Uncharacterized protein</fullName>
    </submittedName>
</protein>
<evidence type="ECO:0000313" key="3">
    <source>
        <dbReference type="Proteomes" id="UP000017246"/>
    </source>
</evidence>
<evidence type="ECO:0000256" key="1">
    <source>
        <dbReference type="SAM" id="MobiDB-lite"/>
    </source>
</evidence>
<name>A0A068Y3W4_ECHMU</name>
<dbReference type="Proteomes" id="UP000017246">
    <property type="component" value="Unassembled WGS sequence"/>
</dbReference>
<dbReference type="AlphaFoldDB" id="A0A068Y3W4"/>
<feature type="region of interest" description="Disordered" evidence="1">
    <location>
        <begin position="1"/>
        <end position="43"/>
    </location>
</feature>